<evidence type="ECO:0000313" key="1">
    <source>
        <dbReference type="EMBL" id="AAO05866.1"/>
    </source>
</evidence>
<sequence>MTDLKINDRDIAEINGFWVYHNTKNKQFTVNGKKFKVIDSYDDASTSNSIVAVGAN</sequence>
<accession>A0A0H2VJT9</accession>
<dbReference type="Proteomes" id="UP000001411">
    <property type="component" value="Chromosome"/>
</dbReference>
<evidence type="ECO:0000313" key="2">
    <source>
        <dbReference type="Proteomes" id="UP000001411"/>
    </source>
</evidence>
<proteinExistence type="predicted"/>
<dbReference type="RefSeq" id="WP_002456749.1">
    <property type="nucleotide sequence ID" value="NC_004461.1"/>
</dbReference>
<dbReference type="GeneID" id="50017707"/>
<reference evidence="1 2" key="1">
    <citation type="journal article" date="2003" name="Mol. Microbiol.">
        <title>Genome-based analysis of virulence genes in a non-biofilm-forming Staphylococcus epidermidis strain (ATCC 12228).</title>
        <authorList>
            <person name="Zhang Y.Q."/>
            <person name="Ren S.X."/>
            <person name="Li H.L."/>
            <person name="Wang Y.X."/>
            <person name="Fu G."/>
            <person name="Yang J."/>
            <person name="Qin Z.Q."/>
            <person name="Miao Y.G."/>
            <person name="Wang W.Y."/>
            <person name="Chen R.S."/>
            <person name="Shen Y."/>
            <person name="Chen Z."/>
            <person name="Yuan Z.H."/>
            <person name="Zhao G.P."/>
            <person name="Qu D."/>
            <person name="Danchin A."/>
            <person name="Wen Y.M."/>
        </authorList>
    </citation>
    <scope>NUCLEOTIDE SEQUENCE [LARGE SCALE GENOMIC DNA]</scope>
    <source>
        <strain evidence="2">ATCC 12228 / FDA PCI 1200</strain>
    </source>
</reference>
<organism evidence="1 2">
    <name type="scientific">Staphylococcus epidermidis (strain ATCC 12228 / FDA PCI 1200)</name>
    <dbReference type="NCBI Taxonomy" id="176280"/>
    <lineage>
        <taxon>Bacteria</taxon>
        <taxon>Bacillati</taxon>
        <taxon>Bacillota</taxon>
        <taxon>Bacilli</taxon>
        <taxon>Bacillales</taxon>
        <taxon>Staphylococcaceae</taxon>
        <taxon>Staphylococcus</taxon>
    </lineage>
</organism>
<name>A0A0H2VJT9_STAES</name>
<dbReference type="HOGENOM" id="CLU_204680_0_0_9"/>
<dbReference type="EMBL" id="AE015929">
    <property type="protein sequence ID" value="AAO05866.1"/>
    <property type="molecule type" value="Genomic_DNA"/>
</dbReference>
<dbReference type="OrthoDB" id="2396885at2"/>
<dbReference type="PATRIC" id="fig|176280.10.peg.2171"/>
<dbReference type="AlphaFoldDB" id="A0A0H2VJT9"/>
<gene>
    <name evidence="1" type="ordered locus">SE_2224</name>
</gene>
<protein>
    <submittedName>
        <fullName evidence="1">Uncharacterized protein</fullName>
    </submittedName>
</protein>
<dbReference type="KEGG" id="sep:SE_2224"/>